<name>A0A392UY69_9FABA</name>
<dbReference type="AlphaFoldDB" id="A0A392UY69"/>
<feature type="region of interest" description="Disordered" evidence="1">
    <location>
        <begin position="40"/>
        <end position="74"/>
    </location>
</feature>
<dbReference type="GO" id="GO:0008168">
    <property type="term" value="F:methyltransferase activity"/>
    <property type="evidence" value="ECO:0007669"/>
    <property type="project" value="UniProtKB-KW"/>
</dbReference>
<evidence type="ECO:0000313" key="3">
    <source>
        <dbReference type="Proteomes" id="UP000265520"/>
    </source>
</evidence>
<comment type="caution">
    <text evidence="2">The sequence shown here is derived from an EMBL/GenBank/DDBJ whole genome shotgun (WGS) entry which is preliminary data.</text>
</comment>
<accession>A0A392UY69</accession>
<feature type="non-terminal residue" evidence="2">
    <location>
        <position position="1"/>
    </location>
</feature>
<organism evidence="2 3">
    <name type="scientific">Trifolium medium</name>
    <dbReference type="NCBI Taxonomy" id="97028"/>
    <lineage>
        <taxon>Eukaryota</taxon>
        <taxon>Viridiplantae</taxon>
        <taxon>Streptophyta</taxon>
        <taxon>Embryophyta</taxon>
        <taxon>Tracheophyta</taxon>
        <taxon>Spermatophyta</taxon>
        <taxon>Magnoliopsida</taxon>
        <taxon>eudicotyledons</taxon>
        <taxon>Gunneridae</taxon>
        <taxon>Pentapetalae</taxon>
        <taxon>rosids</taxon>
        <taxon>fabids</taxon>
        <taxon>Fabales</taxon>
        <taxon>Fabaceae</taxon>
        <taxon>Papilionoideae</taxon>
        <taxon>50 kb inversion clade</taxon>
        <taxon>NPAAA clade</taxon>
        <taxon>Hologalegina</taxon>
        <taxon>IRL clade</taxon>
        <taxon>Trifolieae</taxon>
        <taxon>Trifolium</taxon>
    </lineage>
</organism>
<dbReference type="EMBL" id="LXQA011003650">
    <property type="protein sequence ID" value="MCI80807.1"/>
    <property type="molecule type" value="Genomic_DNA"/>
</dbReference>
<keyword evidence="2" id="KW-0808">Transferase</keyword>
<evidence type="ECO:0000313" key="2">
    <source>
        <dbReference type="EMBL" id="MCI80807.1"/>
    </source>
</evidence>
<reference evidence="2 3" key="1">
    <citation type="journal article" date="2018" name="Front. Plant Sci.">
        <title>Red Clover (Trifolium pratense) and Zigzag Clover (T. medium) - A Picture of Genomic Similarities and Differences.</title>
        <authorList>
            <person name="Dluhosova J."/>
            <person name="Istvanek J."/>
            <person name="Nedelnik J."/>
            <person name="Repkova J."/>
        </authorList>
    </citation>
    <scope>NUCLEOTIDE SEQUENCE [LARGE SCALE GENOMIC DNA]</scope>
    <source>
        <strain evidence="3">cv. 10/8</strain>
        <tissue evidence="2">Leaf</tissue>
    </source>
</reference>
<dbReference type="Proteomes" id="UP000265520">
    <property type="component" value="Unassembled WGS sequence"/>
</dbReference>
<sequence>NGDEVARAMDGGAQAMDVATEIILLSDDDGSVKGDDVVIIEDSDSDREKQDMDIGAETASLKDDEGSIEGDDMA</sequence>
<evidence type="ECO:0000256" key="1">
    <source>
        <dbReference type="SAM" id="MobiDB-lite"/>
    </source>
</evidence>
<keyword evidence="2" id="KW-0489">Methyltransferase</keyword>
<proteinExistence type="predicted"/>
<feature type="non-terminal residue" evidence="2">
    <location>
        <position position="74"/>
    </location>
</feature>
<protein>
    <submittedName>
        <fullName evidence="2">Lysine-specific demethylase 3B</fullName>
    </submittedName>
</protein>
<dbReference type="GO" id="GO:0032259">
    <property type="term" value="P:methylation"/>
    <property type="evidence" value="ECO:0007669"/>
    <property type="project" value="UniProtKB-KW"/>
</dbReference>
<keyword evidence="3" id="KW-1185">Reference proteome</keyword>